<evidence type="ECO:0000256" key="8">
    <source>
        <dbReference type="RuleBase" id="RU000416"/>
    </source>
</evidence>
<keyword evidence="13" id="KW-1185">Reference proteome</keyword>
<keyword evidence="5" id="KW-0238">DNA-binding</keyword>
<feature type="active site" evidence="7">
    <location>
        <position position="1074"/>
    </location>
</feature>
<dbReference type="STRING" id="698492.A0A0E9NHZ4"/>
<reference evidence="12 13" key="2">
    <citation type="journal article" date="2014" name="J. Gen. Appl. Microbiol.">
        <title>The early diverging ascomycetous budding yeast Saitoella complicata has three histone deacetylases belonging to the Clr6, Hos2, and Rpd3 lineages.</title>
        <authorList>
            <person name="Nishida H."/>
            <person name="Matsumoto T."/>
            <person name="Kondo S."/>
            <person name="Hamamoto M."/>
            <person name="Yoshikawa H."/>
        </authorList>
    </citation>
    <scope>NUCLEOTIDE SEQUENCE [LARGE SCALE GENOMIC DNA]</scope>
    <source>
        <strain evidence="12 13">NRRL Y-17804</strain>
    </source>
</reference>
<evidence type="ECO:0000256" key="2">
    <source>
        <dbReference type="ARBA" id="ARBA00022603"/>
    </source>
</evidence>
<gene>
    <name evidence="12" type="ORF">G7K_3472-t1</name>
</gene>
<protein>
    <recommendedName>
        <fullName evidence="9">Cytosine-specific methyltransferase</fullName>
        <ecNumber evidence="9">2.1.1.37</ecNumber>
    </recommendedName>
</protein>
<feature type="compositionally biased region" description="Low complexity" evidence="10">
    <location>
        <begin position="119"/>
        <end position="154"/>
    </location>
</feature>
<feature type="compositionally biased region" description="Acidic residues" evidence="10">
    <location>
        <begin position="376"/>
        <end position="385"/>
    </location>
</feature>
<evidence type="ECO:0000256" key="10">
    <source>
        <dbReference type="SAM" id="MobiDB-lite"/>
    </source>
</evidence>
<dbReference type="PROSITE" id="PS51679">
    <property type="entry name" value="SAM_MT_C5"/>
    <property type="match status" value="1"/>
</dbReference>
<evidence type="ECO:0000313" key="12">
    <source>
        <dbReference type="EMBL" id="GAO49321.1"/>
    </source>
</evidence>
<feature type="region of interest" description="Disordered" evidence="10">
    <location>
        <begin position="204"/>
        <end position="275"/>
    </location>
</feature>
<evidence type="ECO:0000256" key="7">
    <source>
        <dbReference type="PROSITE-ProRule" id="PRU01016"/>
    </source>
</evidence>
<reference evidence="12 13" key="3">
    <citation type="journal article" date="2015" name="Genome Announc.">
        <title>Draft Genome Sequence of the Archiascomycetous Yeast Saitoella complicata.</title>
        <authorList>
            <person name="Yamauchi K."/>
            <person name="Kondo S."/>
            <person name="Hamamoto M."/>
            <person name="Takahashi Y."/>
            <person name="Ogura Y."/>
            <person name="Hayashi T."/>
            <person name="Nishida H."/>
        </authorList>
    </citation>
    <scope>NUCLEOTIDE SEQUENCE [LARGE SCALE GENOMIC DNA]</scope>
    <source>
        <strain evidence="12 13">NRRL Y-17804</strain>
    </source>
</reference>
<feature type="compositionally biased region" description="Acidic residues" evidence="10">
    <location>
        <begin position="287"/>
        <end position="301"/>
    </location>
</feature>
<accession>A0A0E9NHZ4</accession>
<dbReference type="GO" id="GO:0032259">
    <property type="term" value="P:methylation"/>
    <property type="evidence" value="ECO:0007669"/>
    <property type="project" value="UniProtKB-KW"/>
</dbReference>
<keyword evidence="3 7" id="KW-0808">Transferase</keyword>
<dbReference type="InterPro" id="IPR050390">
    <property type="entry name" value="C5-Methyltransferase"/>
</dbReference>
<comment type="subcellular location">
    <subcellularLocation>
        <location evidence="1">Nucleus</location>
    </subcellularLocation>
</comment>
<dbReference type="GO" id="GO:0003682">
    <property type="term" value="F:chromatin binding"/>
    <property type="evidence" value="ECO:0007669"/>
    <property type="project" value="InterPro"/>
</dbReference>
<dbReference type="GO" id="GO:0003677">
    <property type="term" value="F:DNA binding"/>
    <property type="evidence" value="ECO:0007669"/>
    <property type="project" value="UniProtKB-KW"/>
</dbReference>
<dbReference type="Gene3D" id="2.30.30.490">
    <property type="match status" value="1"/>
</dbReference>
<dbReference type="InterPro" id="IPR001025">
    <property type="entry name" value="BAH_dom"/>
</dbReference>
<dbReference type="Gene3D" id="3.90.120.10">
    <property type="entry name" value="DNA Methylase, subunit A, domain 2"/>
    <property type="match status" value="1"/>
</dbReference>
<dbReference type="InterPro" id="IPR001525">
    <property type="entry name" value="C5_MeTfrase"/>
</dbReference>
<dbReference type="InterPro" id="IPR018117">
    <property type="entry name" value="C5_DNA_meth_AS"/>
</dbReference>
<dbReference type="NCBIfam" id="TIGR00675">
    <property type="entry name" value="dcm"/>
    <property type="match status" value="1"/>
</dbReference>
<evidence type="ECO:0000256" key="9">
    <source>
        <dbReference type="RuleBase" id="RU000417"/>
    </source>
</evidence>
<dbReference type="InterPro" id="IPR029063">
    <property type="entry name" value="SAM-dependent_MTases_sf"/>
</dbReference>
<dbReference type="PRINTS" id="PR00105">
    <property type="entry name" value="C5METTRFRASE"/>
</dbReference>
<keyword evidence="2 7" id="KW-0489">Methyltransferase</keyword>
<organism evidence="12 13">
    <name type="scientific">Saitoella complicata (strain BCRC 22490 / CBS 7301 / JCM 7358 / NBRC 10748 / NRRL Y-17804)</name>
    <dbReference type="NCBI Taxonomy" id="698492"/>
    <lineage>
        <taxon>Eukaryota</taxon>
        <taxon>Fungi</taxon>
        <taxon>Dikarya</taxon>
        <taxon>Ascomycota</taxon>
        <taxon>Taphrinomycotina</taxon>
        <taxon>Taphrinomycotina incertae sedis</taxon>
        <taxon>Saitoella</taxon>
    </lineage>
</organism>
<dbReference type="Gene3D" id="3.40.50.150">
    <property type="entry name" value="Vaccinia Virus protein VP39"/>
    <property type="match status" value="1"/>
</dbReference>
<dbReference type="InterPro" id="IPR057215">
    <property type="entry name" value="DUF7893"/>
</dbReference>
<proteinExistence type="inferred from homology"/>
<dbReference type="Pfam" id="PF25423">
    <property type="entry name" value="DUF7893"/>
    <property type="match status" value="1"/>
</dbReference>
<comment type="similarity">
    <text evidence="7 8">Belongs to the class I-like SAM-binding methyltransferase superfamily. C5-methyltransferase family.</text>
</comment>
<evidence type="ECO:0000256" key="6">
    <source>
        <dbReference type="ARBA" id="ARBA00023242"/>
    </source>
</evidence>
<dbReference type="Pfam" id="PF00145">
    <property type="entry name" value="DNA_methylase"/>
    <property type="match status" value="1"/>
</dbReference>
<dbReference type="PANTHER" id="PTHR10629">
    <property type="entry name" value="CYTOSINE-SPECIFIC METHYLTRANSFERASE"/>
    <property type="match status" value="1"/>
</dbReference>
<feature type="compositionally biased region" description="Basic residues" evidence="10">
    <location>
        <begin position="155"/>
        <end position="164"/>
    </location>
</feature>
<dbReference type="SUPFAM" id="SSF53335">
    <property type="entry name" value="S-adenosyl-L-methionine-dependent methyltransferases"/>
    <property type="match status" value="1"/>
</dbReference>
<dbReference type="EMBL" id="BACD03000021">
    <property type="protein sequence ID" value="GAO49321.1"/>
    <property type="molecule type" value="Genomic_DNA"/>
</dbReference>
<dbReference type="GO" id="GO:0044027">
    <property type="term" value="P:negative regulation of gene expression via chromosomal CpG island methylation"/>
    <property type="evidence" value="ECO:0007669"/>
    <property type="project" value="TreeGrafter"/>
</dbReference>
<evidence type="ECO:0000256" key="3">
    <source>
        <dbReference type="ARBA" id="ARBA00022679"/>
    </source>
</evidence>
<evidence type="ECO:0000256" key="5">
    <source>
        <dbReference type="ARBA" id="ARBA00023125"/>
    </source>
</evidence>
<comment type="caution">
    <text evidence="12">The sequence shown here is derived from an EMBL/GenBank/DDBJ whole genome shotgun (WGS) entry which is preliminary data.</text>
</comment>
<dbReference type="OMA" id="TFDVIWY"/>
<feature type="region of interest" description="Disordered" evidence="10">
    <location>
        <begin position="61"/>
        <end position="168"/>
    </location>
</feature>
<keyword evidence="6" id="KW-0539">Nucleus</keyword>
<dbReference type="PROSITE" id="PS00094">
    <property type="entry name" value="C5_MTASE_1"/>
    <property type="match status" value="1"/>
</dbReference>
<dbReference type="InterPro" id="IPR043151">
    <property type="entry name" value="BAH_sf"/>
</dbReference>
<evidence type="ECO:0000259" key="11">
    <source>
        <dbReference type="PROSITE" id="PS51038"/>
    </source>
</evidence>
<sequence>MLPATDRGCSSSEVRDLPFGSVVNRLGWSLRLGRSESVNRPVTMSGMTNWFRKKLTDSLGLTPGRIRQRDDDDDDDSTRNEFPAEEVQAGRVIGHEEDDSEQRSALSSEWALKEDLIQPSTRSPISASVSSAMSTRTTKQRAAAQSPPQHSPATRTRRSSRRASTRMNYTKETIRIQQSSWYEPVVKDEPDLALGGGIQVNDARVEELSPRRGRRGGREKSVFDLTSGTTAESKTAADTDVKSGDAAGSVEPLFFPEPETETETGSEPETEADTADDFEAVLADADDFEPRDEEDEEDSDFEVSRPRGQYQPQVHTDPFKDGMLYDTAPVSTLSVVPPAFQGPLSEYRNLKRKYEVMKERHALNELTADHDKQSENDGDTDDDGEDFEEYELSDFCIYRVITRKGHTVEITSTSVDFVMLSEHNVSRGVATLYFDGVISSKSSNKRFYVEKVPFTHCSVGNMDVADDSVDGAIWIQSTLLAADGAWYLLKNPSPEYERFWTPYLWLANFAKYVVDFLSAHESVRLADFESRFARWVRHAHNSEKVEAWFAQGLKSVVMDFRQHFATNVEYLWKEACNITGEKLDKHPIWEETHPEMLNAIKAGKHDIDPRTVVTPGMFECFKNLFPDEMRVLKKRRNRVTGDLDTESEPTRQKDEAQLDGVYVVEPKGWLPRTLAGEVDGEAMKKIRDAPDFGIKVGDVVVVEPEKIDGKVGWKSERPFWSAYVNEVVGEQRDKLRLTWLYCPEDTTIGDAYYPNPCELFFSDHCMCDTPKHQLFPVEEVLGKLSVDFKGQEQHGGHEYYVRQKYEWYEKRDEWCFRTLKQSELRECPCLSSAAQHKTSAAVFEDIVARYSVGDCVYFDPGHDSESEGGLWPKRIVRIDLDDQTVSLQSFWPTGRDNELYVDTDDARIIFGSHLRRIGRKCTVERVGENEELPPAQQQHGAGDYWFYRYAFDSETREVTSICDSDCHDPLVKEVKKRKKSVQPLCGLDLFCGGGSFAHGIEDAGGVEHKWAVDYDTTAMHTYRANVTDERHEGRDVFFWEGSVNTFISAAMTKAGEPGVPQPGDVDFVVAGSPCQGFSTANRHKTTARSRTNCSLVASVASFVDFYRPKYALLENVVAMKSDYKRDDGTTYNVCNQMVAACVSMGYQLRLYVLGAYLHGAPQKRERIFISLAASGLTLPGRPAPTHAANKTRVRISSKDGSGHQFRDGGDVGATPFAFRSSSNALDDLPDIGDAQVGVNPQYPHHVTSVSLSKKTRQLVALIPKSHRKVRGKNWSKSAASYSAAVALNRIPHCLRSAYLERHRLKHGAIGSYCRFDPRGLIPTILTQPGTQSISASPNLHYDQNRVMTIEEARRAQGFLERDVILGTKEKAWKIVGNAVSRPVALALGVSLRNALEENAKLDADA</sequence>
<dbReference type="PANTHER" id="PTHR10629:SF54">
    <property type="entry name" value="DNA METHYLTRANSFERASE DIM-2"/>
    <property type="match status" value="1"/>
</dbReference>
<comment type="catalytic activity">
    <reaction evidence="9">
        <text>a 2'-deoxycytidine in DNA + S-adenosyl-L-methionine = a 5-methyl-2'-deoxycytidine in DNA + S-adenosyl-L-homocysteine + H(+)</text>
        <dbReference type="Rhea" id="RHEA:13681"/>
        <dbReference type="Rhea" id="RHEA-COMP:11369"/>
        <dbReference type="Rhea" id="RHEA-COMP:11370"/>
        <dbReference type="ChEBI" id="CHEBI:15378"/>
        <dbReference type="ChEBI" id="CHEBI:57856"/>
        <dbReference type="ChEBI" id="CHEBI:59789"/>
        <dbReference type="ChEBI" id="CHEBI:85452"/>
        <dbReference type="ChEBI" id="CHEBI:85454"/>
        <dbReference type="EC" id="2.1.1.37"/>
    </reaction>
</comment>
<feature type="compositionally biased region" description="Basic and acidic residues" evidence="10">
    <location>
        <begin position="364"/>
        <end position="375"/>
    </location>
</feature>
<evidence type="ECO:0000256" key="1">
    <source>
        <dbReference type="ARBA" id="ARBA00004123"/>
    </source>
</evidence>
<feature type="region of interest" description="Disordered" evidence="10">
    <location>
        <begin position="287"/>
        <end position="320"/>
    </location>
</feature>
<dbReference type="Proteomes" id="UP000033140">
    <property type="component" value="Unassembled WGS sequence"/>
</dbReference>
<reference evidence="12 13" key="1">
    <citation type="journal article" date="2011" name="J. Gen. Appl. Microbiol.">
        <title>Draft genome sequencing of the enigmatic yeast Saitoella complicata.</title>
        <authorList>
            <person name="Nishida H."/>
            <person name="Hamamoto M."/>
            <person name="Sugiyama J."/>
        </authorList>
    </citation>
    <scope>NUCLEOTIDE SEQUENCE [LARGE SCALE GENOMIC DNA]</scope>
    <source>
        <strain evidence="12 13">NRRL Y-17804</strain>
    </source>
</reference>
<evidence type="ECO:0000313" key="13">
    <source>
        <dbReference type="Proteomes" id="UP000033140"/>
    </source>
</evidence>
<feature type="region of interest" description="Disordered" evidence="10">
    <location>
        <begin position="364"/>
        <end position="385"/>
    </location>
</feature>
<keyword evidence="4 7" id="KW-0949">S-adenosyl-L-methionine</keyword>
<feature type="domain" description="BAH" evidence="11">
    <location>
        <begin position="692"/>
        <end position="816"/>
    </location>
</feature>
<feature type="compositionally biased region" description="Polar residues" evidence="10">
    <location>
        <begin position="224"/>
        <end position="233"/>
    </location>
</feature>
<name>A0A0E9NHZ4_SAICN</name>
<dbReference type="EC" id="2.1.1.37" evidence="9"/>
<feature type="compositionally biased region" description="Basic and acidic residues" evidence="10">
    <location>
        <begin position="204"/>
        <end position="222"/>
    </location>
</feature>
<dbReference type="PROSITE" id="PS51038">
    <property type="entry name" value="BAH"/>
    <property type="match status" value="1"/>
</dbReference>
<dbReference type="GO" id="GO:0003886">
    <property type="term" value="F:DNA (cytosine-5-)-methyltransferase activity"/>
    <property type="evidence" value="ECO:0007669"/>
    <property type="project" value="UniProtKB-EC"/>
</dbReference>
<dbReference type="GO" id="GO:0005634">
    <property type="term" value="C:nucleus"/>
    <property type="evidence" value="ECO:0007669"/>
    <property type="project" value="UniProtKB-SubCell"/>
</dbReference>
<feature type="compositionally biased region" description="Acidic residues" evidence="10">
    <location>
        <begin position="258"/>
        <end position="275"/>
    </location>
</feature>
<evidence type="ECO:0000256" key="4">
    <source>
        <dbReference type="ARBA" id="ARBA00022691"/>
    </source>
</evidence>